<sequence>MALRGPRLRGSPTGPRARSRSVGSGAAESRRLQPLAGSGSGPDDTPALVPGTGRSEASKCSHSESHLQQAAVHCTLLLAPNAPPASLGGAPRRRALLSSGRLLGFCSSCPGRALGSGLPEALAGVPPSQGPGLGPVLVLLKASRTRFAASSATEVCRAGNEEMTPGRSTPGGSPGVNSCSGQKEGTLSAASRSLVARQAPGTDQRNQKTRVQLPPQMLGTARSGPRGASAPPCRPCLGWASGRAKCGSCCSAGTAGRCRPAYPRPSWWPTCSRRRTGAGLWGPELLSTWGLSCPCPEERPRWKEPGSQVALVEKRVEPRPSGCWWPQSPQERGMQRNSCSACGRSGPAACAWTAPWPLFSCPVATWPVPSAHPACSCAPSAGPPLAAACAPSCPRPGAVSTAPGGHPTRSACPLAHSAARWGWLSWCPALTSPARKRELWTAWWRGWEPTCGSFGRVEIKCGFSLDSALQPLFQNLQPLPTTLPQTVCPIPGYLPLPFAPHFPWFFSLALGHS</sequence>
<reference evidence="2" key="1">
    <citation type="submission" date="2025-08" db="UniProtKB">
        <authorList>
            <consortium name="RefSeq"/>
        </authorList>
    </citation>
    <scope>IDENTIFICATION</scope>
    <source>
        <tissue evidence="2">Blood</tissue>
    </source>
</reference>
<evidence type="ECO:0000313" key="1">
    <source>
        <dbReference type="Proteomes" id="UP001732780"/>
    </source>
</evidence>
<proteinExistence type="predicted"/>
<organism evidence="1 2">
    <name type="scientific">Camelus bactrianus</name>
    <name type="common">Bactrian camel</name>
    <dbReference type="NCBI Taxonomy" id="9837"/>
    <lineage>
        <taxon>Eukaryota</taxon>
        <taxon>Metazoa</taxon>
        <taxon>Chordata</taxon>
        <taxon>Craniata</taxon>
        <taxon>Vertebrata</taxon>
        <taxon>Euteleostomi</taxon>
        <taxon>Mammalia</taxon>
        <taxon>Eutheria</taxon>
        <taxon>Laurasiatheria</taxon>
        <taxon>Artiodactyla</taxon>
        <taxon>Tylopoda</taxon>
        <taxon>Camelidae</taxon>
        <taxon>Camelus</taxon>
    </lineage>
</organism>
<dbReference type="Proteomes" id="UP001732780">
    <property type="component" value="Chromosome 19"/>
</dbReference>
<protein>
    <submittedName>
        <fullName evidence="2">Baculoviral IAP repeat-containing protein 7 isoform X4</fullName>
    </submittedName>
</protein>
<keyword evidence="1" id="KW-1185">Reference proteome</keyword>
<accession>A0AC58P0Z1</accession>
<dbReference type="RefSeq" id="XP_074203710.1">
    <property type="nucleotide sequence ID" value="XM_074347609.1"/>
</dbReference>
<gene>
    <name evidence="2" type="primary">BIRC7</name>
</gene>
<evidence type="ECO:0000313" key="2">
    <source>
        <dbReference type="RefSeq" id="XP_074203710.1"/>
    </source>
</evidence>
<name>A0AC58P0Z1_CAMBA</name>